<dbReference type="AlphaFoldDB" id="A0A517MRM2"/>
<dbReference type="KEGG" id="amob:HG15A2_07940"/>
<dbReference type="CDD" id="cd02440">
    <property type="entry name" value="AdoMet_MTases"/>
    <property type="match status" value="1"/>
</dbReference>
<protein>
    <submittedName>
        <fullName evidence="1">Ubiquinone biosynthesis O-methyltransferase</fullName>
        <ecNumber evidence="1">2.1.1.222</ecNumber>
    </submittedName>
</protein>
<dbReference type="EMBL" id="CP036263">
    <property type="protein sequence ID" value="QDS97531.1"/>
    <property type="molecule type" value="Genomic_DNA"/>
</dbReference>
<dbReference type="InterPro" id="IPR029063">
    <property type="entry name" value="SAM-dependent_MTases_sf"/>
</dbReference>
<gene>
    <name evidence="1" type="primary">ubiG_2</name>
    <name evidence="1" type="ORF">HG15A2_07940</name>
</gene>
<reference evidence="1 2" key="1">
    <citation type="submission" date="2019-02" db="EMBL/GenBank/DDBJ databases">
        <title>Deep-cultivation of Planctomycetes and their phenomic and genomic characterization uncovers novel biology.</title>
        <authorList>
            <person name="Wiegand S."/>
            <person name="Jogler M."/>
            <person name="Boedeker C."/>
            <person name="Pinto D."/>
            <person name="Vollmers J."/>
            <person name="Rivas-Marin E."/>
            <person name="Kohn T."/>
            <person name="Peeters S.H."/>
            <person name="Heuer A."/>
            <person name="Rast P."/>
            <person name="Oberbeckmann S."/>
            <person name="Bunk B."/>
            <person name="Jeske O."/>
            <person name="Meyerdierks A."/>
            <person name="Storesund J.E."/>
            <person name="Kallscheuer N."/>
            <person name="Luecker S."/>
            <person name="Lage O.M."/>
            <person name="Pohl T."/>
            <person name="Merkel B.J."/>
            <person name="Hornburger P."/>
            <person name="Mueller R.-W."/>
            <person name="Bruemmer F."/>
            <person name="Labrenz M."/>
            <person name="Spormann A.M."/>
            <person name="Op den Camp H."/>
            <person name="Overmann J."/>
            <person name="Amann R."/>
            <person name="Jetten M.S.M."/>
            <person name="Mascher T."/>
            <person name="Medema M.H."/>
            <person name="Devos D.P."/>
            <person name="Kaster A.-K."/>
            <person name="Ovreas L."/>
            <person name="Rohde M."/>
            <person name="Galperin M.Y."/>
            <person name="Jogler C."/>
        </authorList>
    </citation>
    <scope>NUCLEOTIDE SEQUENCE [LARGE SCALE GENOMIC DNA]</scope>
    <source>
        <strain evidence="1 2">HG15A2</strain>
    </source>
</reference>
<dbReference type="Gene3D" id="3.40.50.150">
    <property type="entry name" value="Vaccinia Virus protein VP39"/>
    <property type="match status" value="1"/>
</dbReference>
<evidence type="ECO:0000313" key="2">
    <source>
        <dbReference type="Proteomes" id="UP000319852"/>
    </source>
</evidence>
<accession>A0A517MRM2</accession>
<evidence type="ECO:0000313" key="1">
    <source>
        <dbReference type="EMBL" id="QDS97531.1"/>
    </source>
</evidence>
<dbReference type="SUPFAM" id="SSF53335">
    <property type="entry name" value="S-adenosyl-L-methionine-dependent methyltransferases"/>
    <property type="match status" value="1"/>
</dbReference>
<sequence>MTSSDDNNPTQPAPKGVLEPRAAHDAIGFSQLQAGYNFLNVSSYGRVLSNLIVEEMQRRANPEGSQVLDVGCGCGIGRDVDFQWAVREHLGVEQGGAYWGIEPDDAIHPVEGLFDNFQHALMETAQLPENQFDVAYSSMVMEHVEKPAAFLTALERCLKPGGVYLFATPNARSFVPWMSWAMHRLRIDEVVLRLVRGKQQVEEYHYPLQFLFNSPQQVAACAEQHGFLPPKCSFIEGTGAYSYFRGPLKLLKPPLLAKRKFMQRPDRLATLIGRLEKKS</sequence>
<organism evidence="1 2">
    <name type="scientific">Adhaeretor mobilis</name>
    <dbReference type="NCBI Taxonomy" id="1930276"/>
    <lineage>
        <taxon>Bacteria</taxon>
        <taxon>Pseudomonadati</taxon>
        <taxon>Planctomycetota</taxon>
        <taxon>Planctomycetia</taxon>
        <taxon>Pirellulales</taxon>
        <taxon>Lacipirellulaceae</taxon>
        <taxon>Adhaeretor</taxon>
    </lineage>
</organism>
<dbReference type="Proteomes" id="UP000319852">
    <property type="component" value="Chromosome"/>
</dbReference>
<name>A0A517MRM2_9BACT</name>
<dbReference type="GO" id="GO:0102208">
    <property type="term" value="F:2-polyprenyl-6-hydroxyphenol methylase activity"/>
    <property type="evidence" value="ECO:0007669"/>
    <property type="project" value="UniProtKB-EC"/>
</dbReference>
<dbReference type="PANTHER" id="PTHR43861">
    <property type="entry name" value="TRANS-ACONITATE 2-METHYLTRANSFERASE-RELATED"/>
    <property type="match status" value="1"/>
</dbReference>
<dbReference type="EC" id="2.1.1.222" evidence="1"/>
<keyword evidence="2" id="KW-1185">Reference proteome</keyword>
<dbReference type="GO" id="GO:0032259">
    <property type="term" value="P:methylation"/>
    <property type="evidence" value="ECO:0007669"/>
    <property type="project" value="UniProtKB-KW"/>
</dbReference>
<keyword evidence="1" id="KW-0808">Transferase</keyword>
<keyword evidence="1" id="KW-0489">Methyltransferase</keyword>
<keyword evidence="1" id="KW-0830">Ubiquinone</keyword>
<dbReference type="Pfam" id="PF13489">
    <property type="entry name" value="Methyltransf_23"/>
    <property type="match status" value="1"/>
</dbReference>
<proteinExistence type="predicted"/>